<accession>A0A1H8LUM7</accession>
<protein>
    <submittedName>
        <fullName evidence="1">Uncharacterized conserved protein YecE, DUF72 family</fullName>
    </submittedName>
</protein>
<dbReference type="OrthoDB" id="9780310at2"/>
<dbReference type="InterPro" id="IPR036520">
    <property type="entry name" value="UPF0759_sf"/>
</dbReference>
<dbReference type="RefSeq" id="WP_091212107.1">
    <property type="nucleotide sequence ID" value="NZ_FOCL01000005.1"/>
</dbReference>
<reference evidence="2" key="1">
    <citation type="submission" date="2016-10" db="EMBL/GenBank/DDBJ databases">
        <authorList>
            <person name="Varghese N."/>
            <person name="Submissions S."/>
        </authorList>
    </citation>
    <scope>NUCLEOTIDE SEQUENCE [LARGE SCALE GENOMIC DNA]</scope>
    <source>
        <strain evidence="2">Gh-48</strain>
    </source>
</reference>
<sequence length="298" mass="33959">MEFGRAGDSLNEIDFRLPQDSQSTINTLKSKNTGGDLSVYIGASKWGEKTWKGILYPHGLPDKNFLGVYGQNFNTVEFGPTFYGIYEPEVINRWAAQVSESPEFKFCPKFPQIITHMRRLTNAEEQTIQFYQSSTGFGNHLGPLLLQLGEGFTPKSFPQLKAFLESLPPTIKVHVEVRHKDWFGNTHHRSDLFHLLDDLNIGTVISDTAGRRDCVHMELTTTDAVIRFVGNNLADSDYSRMDDWADRLKDWKEKGLQTVWFFMHQNDEKHVPEACVYFINQLNSRLGTSIKPPNIIAG</sequence>
<dbReference type="PANTHER" id="PTHR30348:SF9">
    <property type="entry name" value="UPF0759 PROTEIN YECE"/>
    <property type="match status" value="1"/>
</dbReference>
<dbReference type="Pfam" id="PF01904">
    <property type="entry name" value="DUF72"/>
    <property type="match status" value="1"/>
</dbReference>
<evidence type="ECO:0000313" key="1">
    <source>
        <dbReference type="EMBL" id="SEO08817.1"/>
    </source>
</evidence>
<proteinExistence type="predicted"/>
<evidence type="ECO:0000313" key="2">
    <source>
        <dbReference type="Proteomes" id="UP000198942"/>
    </source>
</evidence>
<keyword evidence="2" id="KW-1185">Reference proteome</keyword>
<dbReference type="AlphaFoldDB" id="A0A1H8LUM7"/>
<dbReference type="STRING" id="551995.SAMN05192574_105257"/>
<dbReference type="Proteomes" id="UP000198942">
    <property type="component" value="Unassembled WGS sequence"/>
</dbReference>
<organism evidence="1 2">
    <name type="scientific">Mucilaginibacter gossypiicola</name>
    <dbReference type="NCBI Taxonomy" id="551995"/>
    <lineage>
        <taxon>Bacteria</taxon>
        <taxon>Pseudomonadati</taxon>
        <taxon>Bacteroidota</taxon>
        <taxon>Sphingobacteriia</taxon>
        <taxon>Sphingobacteriales</taxon>
        <taxon>Sphingobacteriaceae</taxon>
        <taxon>Mucilaginibacter</taxon>
    </lineage>
</organism>
<name>A0A1H8LUM7_9SPHI</name>
<dbReference type="InterPro" id="IPR002763">
    <property type="entry name" value="DUF72"/>
</dbReference>
<dbReference type="SUPFAM" id="SSF117396">
    <property type="entry name" value="TM1631-like"/>
    <property type="match status" value="1"/>
</dbReference>
<gene>
    <name evidence="1" type="ORF">SAMN05192574_105257</name>
</gene>
<dbReference type="Gene3D" id="3.20.20.410">
    <property type="entry name" value="Protein of unknown function UPF0759"/>
    <property type="match status" value="1"/>
</dbReference>
<dbReference type="EMBL" id="FOCL01000005">
    <property type="protein sequence ID" value="SEO08817.1"/>
    <property type="molecule type" value="Genomic_DNA"/>
</dbReference>
<dbReference type="PANTHER" id="PTHR30348">
    <property type="entry name" value="UNCHARACTERIZED PROTEIN YECE"/>
    <property type="match status" value="1"/>
</dbReference>